<organism evidence="5 6">
    <name type="scientific">Luteimonas wenzhouensis</name>
    <dbReference type="NCBI Taxonomy" id="2599615"/>
    <lineage>
        <taxon>Bacteria</taxon>
        <taxon>Pseudomonadati</taxon>
        <taxon>Pseudomonadota</taxon>
        <taxon>Gammaproteobacteria</taxon>
        <taxon>Lysobacterales</taxon>
        <taxon>Lysobacteraceae</taxon>
        <taxon>Luteimonas</taxon>
    </lineage>
</organism>
<keyword evidence="6" id="KW-1185">Reference proteome</keyword>
<dbReference type="EMBL" id="VOHE01000004">
    <property type="protein sequence ID" value="TWT18736.1"/>
    <property type="molecule type" value="Genomic_DNA"/>
</dbReference>
<dbReference type="Pfam" id="PF00563">
    <property type="entry name" value="EAL"/>
    <property type="match status" value="1"/>
</dbReference>
<feature type="modified residue" description="4-aspartylphosphate" evidence="1">
    <location>
        <position position="499"/>
    </location>
</feature>
<dbReference type="NCBIfam" id="TIGR00254">
    <property type="entry name" value="GGDEF"/>
    <property type="match status" value="1"/>
</dbReference>
<dbReference type="InterPro" id="IPR001633">
    <property type="entry name" value="EAL_dom"/>
</dbReference>
<dbReference type="Pfam" id="PF00072">
    <property type="entry name" value="Response_reg"/>
    <property type="match status" value="1"/>
</dbReference>
<comment type="caution">
    <text evidence="5">The sequence shown here is derived from an EMBL/GenBank/DDBJ whole genome shotgun (WGS) entry which is preliminary data.</text>
</comment>
<dbReference type="PROSITE" id="PS50110">
    <property type="entry name" value="RESPONSE_REGULATORY"/>
    <property type="match status" value="1"/>
</dbReference>
<dbReference type="SMART" id="SM00267">
    <property type="entry name" value="GGDEF"/>
    <property type="match status" value="1"/>
</dbReference>
<dbReference type="PANTHER" id="PTHR33121">
    <property type="entry name" value="CYCLIC DI-GMP PHOSPHODIESTERASE PDEF"/>
    <property type="match status" value="1"/>
</dbReference>
<feature type="domain" description="Response regulatory" evidence="2">
    <location>
        <begin position="450"/>
        <end position="565"/>
    </location>
</feature>
<dbReference type="Pfam" id="PF00990">
    <property type="entry name" value="GGDEF"/>
    <property type="match status" value="1"/>
</dbReference>
<dbReference type="CDD" id="cd17569">
    <property type="entry name" value="REC_HupR-like"/>
    <property type="match status" value="1"/>
</dbReference>
<accession>A0A5C5TYF3</accession>
<dbReference type="InterPro" id="IPR050706">
    <property type="entry name" value="Cyclic-di-GMP_PDE-like"/>
</dbReference>
<feature type="domain" description="EAL" evidence="3">
    <location>
        <begin position="182"/>
        <end position="436"/>
    </location>
</feature>
<sequence length="579" mass="63502">MTFGFQQSGGVPVDPVTALYRLGGGGPSLTAVLATAQASRRNVALLHVDIDMLQLVNVNMGEEVGDQVLAAVAQRLRATMPEDAILWRLGSDEFVACIAYREGEPNGEALAELFRDALEGPLSIPPYTLPVTVSIGIAVFPEHGTDAAALLASAERALRESKRGGHNNVGLYSGVPARTTSEAGFADRFVGALDRGEMKMYFQPQVSAQDGSLVGMSGLLRWDSPEHGLLRPNRFLARVERAGLSGQLGLWVLDAAMQQLAAWRERGLDYLTLSVHIDGVLLSRADCLDAIGERLHRYQLNASSFEFELPESALALDVHRIHDTLTGLRSLGATLTVQDFGRGGLSFAALAQYPLDRLQIGRSFIRNVASDPRSAAIVRGIIAMGHRLNMKLTAKGVETEAELGFLRRNHCDFFLGHLFSPPLPAELLDPLVQKRFLLPSAFAATRPERTLLLLDDEDNVLRALVRLFRRDGYKVLTASTVREAFDLLASNPVQVIVSDQRMPDMSGTEFLAKVRELYPDTVRMVLSGYTDLATITEAINRGSIYRFLTKPWNDDELRGHIEAAFRAHERQGDAEFAAY</sequence>
<dbReference type="GO" id="GO:0000160">
    <property type="term" value="P:phosphorelay signal transduction system"/>
    <property type="evidence" value="ECO:0007669"/>
    <property type="project" value="InterPro"/>
</dbReference>
<proteinExistence type="predicted"/>
<dbReference type="Gene3D" id="3.40.50.2300">
    <property type="match status" value="1"/>
</dbReference>
<feature type="domain" description="GGDEF" evidence="4">
    <location>
        <begin position="41"/>
        <end position="174"/>
    </location>
</feature>
<dbReference type="Proteomes" id="UP000315949">
    <property type="component" value="Unassembled WGS sequence"/>
</dbReference>
<dbReference type="SUPFAM" id="SSF141868">
    <property type="entry name" value="EAL domain-like"/>
    <property type="match status" value="1"/>
</dbReference>
<gene>
    <name evidence="5" type="ORF">FQY79_08785</name>
</gene>
<dbReference type="SUPFAM" id="SSF52172">
    <property type="entry name" value="CheY-like"/>
    <property type="match status" value="1"/>
</dbReference>
<evidence type="ECO:0000259" key="3">
    <source>
        <dbReference type="PROSITE" id="PS50883"/>
    </source>
</evidence>
<evidence type="ECO:0000313" key="5">
    <source>
        <dbReference type="EMBL" id="TWT18736.1"/>
    </source>
</evidence>
<dbReference type="InterPro" id="IPR000160">
    <property type="entry name" value="GGDEF_dom"/>
</dbReference>
<dbReference type="InterPro" id="IPR001789">
    <property type="entry name" value="Sig_transdc_resp-reg_receiver"/>
</dbReference>
<dbReference type="SUPFAM" id="SSF55073">
    <property type="entry name" value="Nucleotide cyclase"/>
    <property type="match status" value="1"/>
</dbReference>
<evidence type="ECO:0000313" key="6">
    <source>
        <dbReference type="Proteomes" id="UP000315949"/>
    </source>
</evidence>
<dbReference type="PROSITE" id="PS50887">
    <property type="entry name" value="GGDEF"/>
    <property type="match status" value="1"/>
</dbReference>
<dbReference type="InterPro" id="IPR035919">
    <property type="entry name" value="EAL_sf"/>
</dbReference>
<reference evidence="5 6" key="1">
    <citation type="submission" date="2019-07" db="EMBL/GenBank/DDBJ databases">
        <title>Luteimonas sp. YD-1 nov., isolated from acidic soil.</title>
        <authorList>
            <person name="Zhou J."/>
        </authorList>
    </citation>
    <scope>NUCLEOTIDE SEQUENCE [LARGE SCALE GENOMIC DNA]</scope>
    <source>
        <strain evidence="5 6">YD-1</strain>
    </source>
</reference>
<dbReference type="SMART" id="SM00448">
    <property type="entry name" value="REC"/>
    <property type="match status" value="1"/>
</dbReference>
<dbReference type="RefSeq" id="WP_146312558.1">
    <property type="nucleotide sequence ID" value="NZ_VOHE01000004.1"/>
</dbReference>
<evidence type="ECO:0000259" key="4">
    <source>
        <dbReference type="PROSITE" id="PS50887"/>
    </source>
</evidence>
<keyword evidence="1" id="KW-0597">Phosphoprotein</keyword>
<dbReference type="InterPro" id="IPR029787">
    <property type="entry name" value="Nucleotide_cyclase"/>
</dbReference>
<dbReference type="AlphaFoldDB" id="A0A5C5TYF3"/>
<name>A0A5C5TYF3_9GAMM</name>
<protein>
    <submittedName>
        <fullName evidence="5">EAL domain-containing protein</fullName>
    </submittedName>
</protein>
<dbReference type="PANTHER" id="PTHR33121:SF71">
    <property type="entry name" value="OXYGEN SENSOR PROTEIN DOSP"/>
    <property type="match status" value="1"/>
</dbReference>
<dbReference type="InterPro" id="IPR043128">
    <property type="entry name" value="Rev_trsase/Diguanyl_cyclase"/>
</dbReference>
<dbReference type="PROSITE" id="PS50883">
    <property type="entry name" value="EAL"/>
    <property type="match status" value="1"/>
</dbReference>
<evidence type="ECO:0000259" key="2">
    <source>
        <dbReference type="PROSITE" id="PS50110"/>
    </source>
</evidence>
<dbReference type="CDD" id="cd01948">
    <property type="entry name" value="EAL"/>
    <property type="match status" value="1"/>
</dbReference>
<dbReference type="OrthoDB" id="197861at2"/>
<dbReference type="CDD" id="cd01949">
    <property type="entry name" value="GGDEF"/>
    <property type="match status" value="1"/>
</dbReference>
<evidence type="ECO:0000256" key="1">
    <source>
        <dbReference type="PROSITE-ProRule" id="PRU00169"/>
    </source>
</evidence>
<dbReference type="SMART" id="SM00052">
    <property type="entry name" value="EAL"/>
    <property type="match status" value="1"/>
</dbReference>
<dbReference type="InterPro" id="IPR011006">
    <property type="entry name" value="CheY-like_superfamily"/>
</dbReference>
<dbReference type="GO" id="GO:0071111">
    <property type="term" value="F:cyclic-guanylate-specific phosphodiesterase activity"/>
    <property type="evidence" value="ECO:0007669"/>
    <property type="project" value="InterPro"/>
</dbReference>
<dbReference type="Gene3D" id="3.20.20.450">
    <property type="entry name" value="EAL domain"/>
    <property type="match status" value="1"/>
</dbReference>
<dbReference type="Gene3D" id="3.30.70.270">
    <property type="match status" value="1"/>
</dbReference>